<accession>A0AA41SPA3</accession>
<organism evidence="9 10">
    <name type="scientific">Papaver nudicaule</name>
    <name type="common">Iceland poppy</name>
    <dbReference type="NCBI Taxonomy" id="74823"/>
    <lineage>
        <taxon>Eukaryota</taxon>
        <taxon>Viridiplantae</taxon>
        <taxon>Streptophyta</taxon>
        <taxon>Embryophyta</taxon>
        <taxon>Tracheophyta</taxon>
        <taxon>Spermatophyta</taxon>
        <taxon>Magnoliopsida</taxon>
        <taxon>Ranunculales</taxon>
        <taxon>Papaveraceae</taxon>
        <taxon>Papaveroideae</taxon>
        <taxon>Papaver</taxon>
    </lineage>
</organism>
<protein>
    <recommendedName>
        <fullName evidence="7">COBRA-like protein</fullName>
    </recommendedName>
</protein>
<dbReference type="Proteomes" id="UP001177140">
    <property type="component" value="Unassembled WGS sequence"/>
</dbReference>
<evidence type="ECO:0000256" key="3">
    <source>
        <dbReference type="ARBA" id="ARBA00022475"/>
    </source>
</evidence>
<reference evidence="9" key="1">
    <citation type="submission" date="2022-03" db="EMBL/GenBank/DDBJ databases">
        <title>A functionally conserved STORR gene fusion in Papaver species that diverged 16.8 million years ago.</title>
        <authorList>
            <person name="Catania T."/>
        </authorList>
    </citation>
    <scope>NUCLEOTIDE SEQUENCE</scope>
    <source>
        <strain evidence="9">S-191538</strain>
    </source>
</reference>
<evidence type="ECO:0000256" key="4">
    <source>
        <dbReference type="ARBA" id="ARBA00022729"/>
    </source>
</evidence>
<evidence type="ECO:0000313" key="9">
    <source>
        <dbReference type="EMBL" id="MCL7038113.1"/>
    </source>
</evidence>
<gene>
    <name evidence="9" type="ORF">MKW94_022818</name>
</gene>
<evidence type="ECO:0000256" key="5">
    <source>
        <dbReference type="ARBA" id="ARBA00023136"/>
    </source>
</evidence>
<dbReference type="Pfam" id="PF04833">
    <property type="entry name" value="COBRA"/>
    <property type="match status" value="1"/>
</dbReference>
<keyword evidence="10" id="KW-1185">Reference proteome</keyword>
<evidence type="ECO:0000256" key="6">
    <source>
        <dbReference type="ARBA" id="ARBA00023180"/>
    </source>
</evidence>
<dbReference type="Pfam" id="PF25079">
    <property type="entry name" value="COB_C"/>
    <property type="match status" value="1"/>
</dbReference>
<feature type="domain" description="COBRA C-terminal" evidence="8">
    <location>
        <begin position="250"/>
        <end position="461"/>
    </location>
</feature>
<evidence type="ECO:0000313" key="10">
    <source>
        <dbReference type="Proteomes" id="UP001177140"/>
    </source>
</evidence>
<keyword evidence="4" id="KW-0732">Signal</keyword>
<dbReference type="PANTHER" id="PTHR31052:SF3">
    <property type="entry name" value="COBRA-LIKE PROTEIN 7"/>
    <property type="match status" value="1"/>
</dbReference>
<dbReference type="InterPro" id="IPR056900">
    <property type="entry name" value="COB_C"/>
</dbReference>
<dbReference type="GO" id="GO:0010215">
    <property type="term" value="P:cellulose microfibril organization"/>
    <property type="evidence" value="ECO:0007669"/>
    <property type="project" value="InterPro"/>
</dbReference>
<keyword evidence="5" id="KW-0472">Membrane</keyword>
<evidence type="ECO:0000256" key="7">
    <source>
        <dbReference type="PIRNR" id="PIRNR038122"/>
    </source>
</evidence>
<keyword evidence="3" id="KW-1003">Cell membrane</keyword>
<dbReference type="PANTHER" id="PTHR31052">
    <property type="entry name" value="COBRA-LIKE PROTEIN 7"/>
    <property type="match status" value="1"/>
</dbReference>
<evidence type="ECO:0000259" key="8">
    <source>
        <dbReference type="Pfam" id="PF25079"/>
    </source>
</evidence>
<keyword evidence="6" id="KW-0325">Glycoprotein</keyword>
<dbReference type="EMBL" id="JAJJMA010186967">
    <property type="protein sequence ID" value="MCL7038113.1"/>
    <property type="molecule type" value="Genomic_DNA"/>
</dbReference>
<proteinExistence type="inferred from homology"/>
<comment type="caution">
    <text evidence="9">The sequence shown here is derived from an EMBL/GenBank/DDBJ whole genome shotgun (WGS) entry which is preliminary data.</text>
</comment>
<comment type="similarity">
    <text evidence="2 7">Belongs to the COBRA family.</text>
</comment>
<dbReference type="GO" id="GO:0005886">
    <property type="term" value="C:plasma membrane"/>
    <property type="evidence" value="ECO:0007669"/>
    <property type="project" value="UniProtKB-SubCell"/>
</dbReference>
<comment type="subcellular location">
    <subcellularLocation>
        <location evidence="1">Cell membrane</location>
    </subcellularLocation>
</comment>
<dbReference type="InterPro" id="IPR006918">
    <property type="entry name" value="COBRA_pln"/>
</dbReference>
<dbReference type="AlphaFoldDB" id="A0AA41SPA3"/>
<evidence type="ECO:0000256" key="1">
    <source>
        <dbReference type="ARBA" id="ARBA00004236"/>
    </source>
</evidence>
<evidence type="ECO:0000256" key="2">
    <source>
        <dbReference type="ARBA" id="ARBA00005507"/>
    </source>
</evidence>
<sequence>MPKDISLLNDGFSCPQPKMQGNSMMYTCCVKDPNFRTNVTTEEEFLPRDTGDLVIMYDILRSYDTEYYAQVSISNQNPLGRLDYWKLSWTWMRQEFITEMKGAYPSIVDSRDCMFGPQGIYYKNMDFANVLNCQKNPTIIDLPLDKANDPTLGMVPFCCRNGTILPPSMDPSRSTSVFQLMVKKMPPYLNKSDLVAPQNFQIKGFKCGSPIPVSPSLFPDTTSGLPINKTAVMSWQVVCNIAQPKDASPKCCVSFSAFYNESVIPCKTCACGCPKFPSKTCRTTAPARLLPAYALLVPFDNRTDYGKAWAAIKRLPISEPAPCSDNCGVSINWHVNSDYAKGWTARITVFNWGKTSFADWFIGTQFRAAAGFEKTYSFNGTTLNGSESDTIFMHGREGLNYLVGEVDGAKPGRDPRVPGKQQSVILFSKKKTPGLDIVAGDGFPTKVFFNGDECSLPDLFPSIASRISLTISIWVVVFHILFQ</sequence>
<dbReference type="PIRSF" id="PIRSF038122">
    <property type="entry name" value="COBRA"/>
    <property type="match status" value="1"/>
</dbReference>
<name>A0AA41SPA3_PAPNU</name>